<feature type="region of interest" description="Disordered" evidence="1">
    <location>
        <begin position="332"/>
        <end position="391"/>
    </location>
</feature>
<reference evidence="2" key="2">
    <citation type="submission" date="2025-08" db="UniProtKB">
        <authorList>
            <consortium name="Ensembl"/>
        </authorList>
    </citation>
    <scope>IDENTIFICATION</scope>
</reference>
<dbReference type="GO" id="GO:0050908">
    <property type="term" value="P:detection of light stimulus involved in visual perception"/>
    <property type="evidence" value="ECO:0007669"/>
    <property type="project" value="Ensembl"/>
</dbReference>
<evidence type="ECO:0008006" key="4">
    <source>
        <dbReference type="Google" id="ProtNLM"/>
    </source>
</evidence>
<feature type="compositionally biased region" description="Basic residues" evidence="1">
    <location>
        <begin position="127"/>
        <end position="144"/>
    </location>
</feature>
<reference evidence="2" key="3">
    <citation type="submission" date="2025-09" db="UniProtKB">
        <authorList>
            <consortium name="Ensembl"/>
        </authorList>
    </citation>
    <scope>IDENTIFICATION</scope>
</reference>
<name>A0A4W5RR41_9TELE</name>
<feature type="compositionally biased region" description="Basic and acidic residues" evidence="1">
    <location>
        <begin position="1129"/>
        <end position="1145"/>
    </location>
</feature>
<feature type="compositionally biased region" description="Basic and acidic residues" evidence="1">
    <location>
        <begin position="492"/>
        <end position="503"/>
    </location>
</feature>
<feature type="compositionally biased region" description="Basic and acidic residues" evidence="1">
    <location>
        <begin position="534"/>
        <end position="579"/>
    </location>
</feature>
<protein>
    <recommendedName>
        <fullName evidence="4">Photoreceptor cilium actin regulator</fullName>
    </recommendedName>
</protein>
<dbReference type="GO" id="GO:0060026">
    <property type="term" value="P:convergent extension"/>
    <property type="evidence" value="ECO:0007669"/>
    <property type="project" value="Ensembl"/>
</dbReference>
<sequence>MGCSPSKGNNFVAHGTFRRGQTLLPGGKENTGESQSDCGGSGGSSGTGDTDGETWERRDGERRLAGQTQSVQKEAPSTPQKKRPSLTELVPEGVILDKKVGTQETDKTGQHGKEKEGDKQDMADKKGGRKPKKNGKGVKLTKKKAKENKAPLVEQKVDFPEPLVKAHQAAYAFLNPSISKYEILLGLLDQATQTQVSVQPMVTFMAMRYEEINRGLEEMANEGERLLKDNGEHLAWPSPMKNLSCSPPLKSGSINAEPPPDLLQQLLQYTTQRMRNVGQSVSGIGDSALEEAAEYFTSVSDMLEDKLKAKHAAETRLMQLLTRIEAASLRKPGPEDSALFSEDSGIGAESESLAGSERRLRCESCESTGSNRTTPYSPIGNNASPVQQGAPRQKFIEKVSHRNSLNSIDSVCTIMDKGSASLDDGEEQDDDDEREEEGEGVRKRSNASLSDPNQQPCHLAPKRIENPQNVEMTLKMKDAMSGRIRFVPSQRDSAKTKPTDSPKTRCQWTEGGEGSPKRPQRAASVRRAIKKTPVPKEHRSQSAESLRSKGEDPPLIELERTQRDLSQRLERMSKGRTEGNNKTGLTKQNPGDAAKSPASNHLCPTLQKNNNTLPNQDNAGLMKRESGEQRAGKDIEEENKKKDNKNTKGPLKATLPPSPTLGPLKATPPPSPPLSHRPCSGLYRGRNSVKRLIDTFSQGVEEPKQEASKVLGPLKGVRKCGVHVMPGVGDIEAIMSSGVSSCRTYDLDLESLPPPPLEVLMDNSFEAAQSLTVSNVNDGVASRGRSPVPKRATASQKMRASMHSVSVLPSRGNLPQGSSSMFPARTVRQDISASSSVSNDEPQLEVDPETEEAATLYKQARKIIHLRHSSESPIEKGQAVPRRPSPIRAASGGRQGDDSPSEAVPPTSTISSQPPATPPVSRTRMLPSTPSTPSGLHRRLPSPTTFRKQPTPPSSNSPPAIRKHPTPPPLQRRLPSPPASRKVLTPNSSSSDSTHSFKVPSPPTSPRVQRWKRENSSKDSSPGASAISQLISNARSVFCPASSTLFEAQPCPVPFPPQAWASTSGSVVSRSWGDRGRLPMSVRGPKPFIRRSHSDRRPSLSLPSRAPIVSFAETCGSEPAISTQGLEDEPSRNDESWDSKSDFRGNAHYASHPDLCIVGQGFTL</sequence>
<feature type="compositionally biased region" description="Polar residues" evidence="1">
    <location>
        <begin position="446"/>
        <end position="456"/>
    </location>
</feature>
<evidence type="ECO:0000256" key="1">
    <source>
        <dbReference type="SAM" id="MobiDB-lite"/>
    </source>
</evidence>
<feature type="compositionally biased region" description="Polar residues" evidence="1">
    <location>
        <begin position="829"/>
        <end position="841"/>
    </location>
</feature>
<feature type="compositionally biased region" description="Acidic residues" evidence="1">
    <location>
        <begin position="423"/>
        <end position="438"/>
    </location>
</feature>
<feature type="region of interest" description="Disordered" evidence="1">
    <location>
        <begin position="418"/>
        <end position="676"/>
    </location>
</feature>
<feature type="compositionally biased region" description="Polar residues" evidence="1">
    <location>
        <begin position="1060"/>
        <end position="1069"/>
    </location>
</feature>
<reference evidence="3" key="1">
    <citation type="submission" date="2018-06" db="EMBL/GenBank/DDBJ databases">
        <title>Genome assembly of Danube salmon.</title>
        <authorList>
            <person name="Macqueen D.J."/>
            <person name="Gundappa M.K."/>
        </authorList>
    </citation>
    <scope>NUCLEOTIDE SEQUENCE [LARGE SCALE GENOMIC DNA]</scope>
</reference>
<feature type="region of interest" description="Disordered" evidence="1">
    <location>
        <begin position="778"/>
        <end position="800"/>
    </location>
</feature>
<dbReference type="STRING" id="62062.ENSHHUP00000088428"/>
<dbReference type="GO" id="GO:0021549">
    <property type="term" value="P:cerebellum development"/>
    <property type="evidence" value="ECO:0007669"/>
    <property type="project" value="Ensembl"/>
</dbReference>
<dbReference type="AlphaFoldDB" id="A0A4W5RR41"/>
<dbReference type="Proteomes" id="UP000314982">
    <property type="component" value="Unassembled WGS sequence"/>
</dbReference>
<accession>A0A4W5RR41</accession>
<feature type="compositionally biased region" description="Polar residues" evidence="1">
    <location>
        <begin position="606"/>
        <end position="618"/>
    </location>
</feature>
<feature type="compositionally biased region" description="Polar residues" evidence="1">
    <location>
        <begin position="365"/>
        <end position="387"/>
    </location>
</feature>
<dbReference type="PANTHER" id="PTHR22017:SF0">
    <property type="entry name" value="PHOTORECEPTOR CILIUM ACTIN REGULATOR"/>
    <property type="match status" value="1"/>
</dbReference>
<feature type="compositionally biased region" description="Acidic residues" evidence="1">
    <location>
        <begin position="842"/>
        <end position="851"/>
    </location>
</feature>
<feature type="region of interest" description="Disordered" evidence="1">
    <location>
        <begin position="1"/>
        <end position="144"/>
    </location>
</feature>
<feature type="compositionally biased region" description="Basic and acidic residues" evidence="1">
    <location>
        <begin position="622"/>
        <end position="646"/>
    </location>
</feature>
<evidence type="ECO:0000313" key="3">
    <source>
        <dbReference type="Proteomes" id="UP000314982"/>
    </source>
</evidence>
<feature type="compositionally biased region" description="Polar residues" evidence="1">
    <location>
        <begin position="66"/>
        <end position="79"/>
    </location>
</feature>
<dbReference type="PANTHER" id="PTHR22017">
    <property type="entry name" value="PHOTORECEPTOR CILIUM ACTIN REGULATOR"/>
    <property type="match status" value="1"/>
</dbReference>
<feature type="compositionally biased region" description="Pro residues" evidence="1">
    <location>
        <begin position="966"/>
        <end position="978"/>
    </location>
</feature>
<dbReference type="GO" id="GO:0042461">
    <property type="term" value="P:photoreceptor cell development"/>
    <property type="evidence" value="ECO:0007669"/>
    <property type="project" value="Ensembl"/>
</dbReference>
<feature type="region of interest" description="Disordered" evidence="1">
    <location>
        <begin position="829"/>
        <end position="851"/>
    </location>
</feature>
<feature type="compositionally biased region" description="Pro residues" evidence="1">
    <location>
        <begin position="656"/>
        <end position="675"/>
    </location>
</feature>
<feature type="region of interest" description="Disordered" evidence="1">
    <location>
        <begin position="1056"/>
        <end position="1102"/>
    </location>
</feature>
<feature type="region of interest" description="Disordered" evidence="1">
    <location>
        <begin position="867"/>
        <end position="1025"/>
    </location>
</feature>
<feature type="compositionally biased region" description="Polar residues" evidence="1">
    <location>
        <begin position="580"/>
        <end position="589"/>
    </location>
</feature>
<dbReference type="Ensembl" id="ENSHHUT00000091179.1">
    <property type="protein sequence ID" value="ENSHHUP00000088428.1"/>
    <property type="gene ID" value="ENSHHUG00000051105.1"/>
</dbReference>
<dbReference type="GeneTree" id="ENSGT00390000002768"/>
<feature type="compositionally biased region" description="Basic and acidic residues" evidence="1">
    <location>
        <begin position="54"/>
        <end position="64"/>
    </location>
</feature>
<keyword evidence="3" id="KW-1185">Reference proteome</keyword>
<proteinExistence type="predicted"/>
<dbReference type="GO" id="GO:0060041">
    <property type="term" value="P:retina development in camera-type eye"/>
    <property type="evidence" value="ECO:0007669"/>
    <property type="project" value="Ensembl"/>
</dbReference>
<evidence type="ECO:0000313" key="2">
    <source>
        <dbReference type="Ensembl" id="ENSHHUP00000088428.1"/>
    </source>
</evidence>
<dbReference type="InterPro" id="IPR029352">
    <property type="entry name" value="PCARE"/>
</dbReference>
<feature type="compositionally biased region" description="Basic and acidic residues" evidence="1">
    <location>
        <begin position="95"/>
        <end position="126"/>
    </location>
</feature>
<feature type="region of interest" description="Disordered" evidence="1">
    <location>
        <begin position="1118"/>
        <end position="1149"/>
    </location>
</feature>
<dbReference type="Pfam" id="PF15449">
    <property type="entry name" value="Retinal"/>
    <property type="match status" value="3"/>
</dbReference>
<organism evidence="2 3">
    <name type="scientific">Hucho hucho</name>
    <name type="common">huchen</name>
    <dbReference type="NCBI Taxonomy" id="62062"/>
    <lineage>
        <taxon>Eukaryota</taxon>
        <taxon>Metazoa</taxon>
        <taxon>Chordata</taxon>
        <taxon>Craniata</taxon>
        <taxon>Vertebrata</taxon>
        <taxon>Euteleostomi</taxon>
        <taxon>Actinopterygii</taxon>
        <taxon>Neopterygii</taxon>
        <taxon>Teleostei</taxon>
        <taxon>Protacanthopterygii</taxon>
        <taxon>Salmoniformes</taxon>
        <taxon>Salmonidae</taxon>
        <taxon>Salmoninae</taxon>
        <taxon>Hucho</taxon>
    </lineage>
</organism>